<protein>
    <submittedName>
        <fullName evidence="4">TetR family transcriptional regulator</fullName>
    </submittedName>
</protein>
<keyword evidence="5" id="KW-1185">Reference proteome</keyword>
<keyword evidence="1 2" id="KW-0238">DNA-binding</keyword>
<dbReference type="InterPro" id="IPR036271">
    <property type="entry name" value="Tet_transcr_reg_TetR-rel_C_sf"/>
</dbReference>
<dbReference type="InterPro" id="IPR009057">
    <property type="entry name" value="Homeodomain-like_sf"/>
</dbReference>
<evidence type="ECO:0000313" key="4">
    <source>
        <dbReference type="EMBL" id="MXN65000.1"/>
    </source>
</evidence>
<organism evidence="4 5">
    <name type="scientific">Stappia sediminis</name>
    <dbReference type="NCBI Taxonomy" id="2692190"/>
    <lineage>
        <taxon>Bacteria</taxon>
        <taxon>Pseudomonadati</taxon>
        <taxon>Pseudomonadota</taxon>
        <taxon>Alphaproteobacteria</taxon>
        <taxon>Hyphomicrobiales</taxon>
        <taxon>Stappiaceae</taxon>
        <taxon>Stappia</taxon>
    </lineage>
</organism>
<evidence type="ECO:0000256" key="2">
    <source>
        <dbReference type="PROSITE-ProRule" id="PRU00335"/>
    </source>
</evidence>
<feature type="DNA-binding region" description="H-T-H motif" evidence="2">
    <location>
        <begin position="30"/>
        <end position="49"/>
    </location>
</feature>
<dbReference type="SUPFAM" id="SSF46689">
    <property type="entry name" value="Homeodomain-like"/>
    <property type="match status" value="1"/>
</dbReference>
<dbReference type="RefSeq" id="WP_160775229.1">
    <property type="nucleotide sequence ID" value="NZ_WUMV01000003.1"/>
</dbReference>
<comment type="caution">
    <text evidence="4">The sequence shown here is derived from an EMBL/GenBank/DDBJ whole genome shotgun (WGS) entry which is preliminary data.</text>
</comment>
<dbReference type="GO" id="GO:0000976">
    <property type="term" value="F:transcription cis-regulatory region binding"/>
    <property type="evidence" value="ECO:0007669"/>
    <property type="project" value="TreeGrafter"/>
</dbReference>
<dbReference type="AlphaFoldDB" id="A0A7X3LTU0"/>
<dbReference type="InterPro" id="IPR001647">
    <property type="entry name" value="HTH_TetR"/>
</dbReference>
<reference evidence="4 5" key="1">
    <citation type="submission" date="2019-12" db="EMBL/GenBank/DDBJ databases">
        <authorList>
            <person name="Li M."/>
        </authorList>
    </citation>
    <scope>NUCLEOTIDE SEQUENCE [LARGE SCALE GENOMIC DNA]</scope>
    <source>
        <strain evidence="4 5">GBMRC 2046</strain>
    </source>
</reference>
<dbReference type="Gene3D" id="1.10.357.10">
    <property type="entry name" value="Tetracycline Repressor, domain 2"/>
    <property type="match status" value="1"/>
</dbReference>
<accession>A0A7X3LTU0</accession>
<gene>
    <name evidence="4" type="ORF">GR183_08780</name>
</gene>
<dbReference type="EMBL" id="WUMV01000003">
    <property type="protein sequence ID" value="MXN65000.1"/>
    <property type="molecule type" value="Genomic_DNA"/>
</dbReference>
<dbReference type="Proteomes" id="UP000433101">
    <property type="component" value="Unassembled WGS sequence"/>
</dbReference>
<proteinExistence type="predicted"/>
<sequence length="199" mass="21404">MSVSDYSGRAAEILDVAEARMREGGFEAVSFRDIAAAIGIKSASVHYHFPHKTDLGHAVIERYQARFAEQLGAPDDPGESVAERISRLCGGYHDATLKEGKVCLACVLGGEALDLPKALADRISVYFSWLIDWTEKAMTPGGSDRPVADLKAGQVIASLQGAMILAIATKRPELFLETESWLMRTVGGSGPAAPRMRSL</sequence>
<dbReference type="SUPFAM" id="SSF48498">
    <property type="entry name" value="Tetracyclin repressor-like, C-terminal domain"/>
    <property type="match status" value="1"/>
</dbReference>
<evidence type="ECO:0000259" key="3">
    <source>
        <dbReference type="PROSITE" id="PS50977"/>
    </source>
</evidence>
<dbReference type="Pfam" id="PF00440">
    <property type="entry name" value="TetR_N"/>
    <property type="match status" value="1"/>
</dbReference>
<evidence type="ECO:0000256" key="1">
    <source>
        <dbReference type="ARBA" id="ARBA00023125"/>
    </source>
</evidence>
<name>A0A7X3LTU0_9HYPH</name>
<dbReference type="PANTHER" id="PTHR30055:SF219">
    <property type="entry name" value="TRANSCRIPTIONAL REGULATORY PROTEIN"/>
    <property type="match status" value="1"/>
</dbReference>
<dbReference type="GO" id="GO:0003700">
    <property type="term" value="F:DNA-binding transcription factor activity"/>
    <property type="evidence" value="ECO:0007669"/>
    <property type="project" value="TreeGrafter"/>
</dbReference>
<dbReference type="InterPro" id="IPR050109">
    <property type="entry name" value="HTH-type_TetR-like_transc_reg"/>
</dbReference>
<evidence type="ECO:0000313" key="5">
    <source>
        <dbReference type="Proteomes" id="UP000433101"/>
    </source>
</evidence>
<dbReference type="PROSITE" id="PS50977">
    <property type="entry name" value="HTH_TETR_2"/>
    <property type="match status" value="1"/>
</dbReference>
<feature type="domain" description="HTH tetR-type" evidence="3">
    <location>
        <begin position="7"/>
        <end position="67"/>
    </location>
</feature>
<dbReference type="PANTHER" id="PTHR30055">
    <property type="entry name" value="HTH-TYPE TRANSCRIPTIONAL REGULATOR RUTR"/>
    <property type="match status" value="1"/>
</dbReference>